<dbReference type="Proteomes" id="UP000276133">
    <property type="component" value="Unassembled WGS sequence"/>
</dbReference>
<sequence length="193" mass="22295">LVTEWSNDRDPNFTTTKKFINKPEISVRQLTKAFEWCKLSKRIVKLSHNDELIFMFTSTNVSYQATKTTCKGYFEKTEWFSFDDYIKEINSIRFVKYNVIGVAYRLKLCEFPGLDLNLEANKKRGRRKQATPALVQRISTGPINPALQNSLSNENDNDQDQAESINNDIQTIVQPTTSSNLAPRKRGRPRKNP</sequence>
<feature type="region of interest" description="Disordered" evidence="1">
    <location>
        <begin position="125"/>
        <end position="193"/>
    </location>
</feature>
<reference evidence="2 3" key="1">
    <citation type="journal article" date="2018" name="Sci. Rep.">
        <title>Genomic signatures of local adaptation to the degree of environmental predictability in rotifers.</title>
        <authorList>
            <person name="Franch-Gras L."/>
            <person name="Hahn C."/>
            <person name="Garcia-Roger E.M."/>
            <person name="Carmona M.J."/>
            <person name="Serra M."/>
            <person name="Gomez A."/>
        </authorList>
    </citation>
    <scope>NUCLEOTIDE SEQUENCE [LARGE SCALE GENOMIC DNA]</scope>
    <source>
        <strain evidence="2">HYR1</strain>
    </source>
</reference>
<feature type="compositionally biased region" description="Polar residues" evidence="1">
    <location>
        <begin position="137"/>
        <end position="154"/>
    </location>
</feature>
<proteinExistence type="predicted"/>
<protein>
    <submittedName>
        <fullName evidence="2">Uncharacterized protein</fullName>
    </submittedName>
</protein>
<feature type="non-terminal residue" evidence="2">
    <location>
        <position position="1"/>
    </location>
</feature>
<dbReference type="AlphaFoldDB" id="A0A3M7Q1N7"/>
<comment type="caution">
    <text evidence="2">The sequence shown here is derived from an EMBL/GenBank/DDBJ whole genome shotgun (WGS) entry which is preliminary data.</text>
</comment>
<feature type="compositionally biased region" description="Basic residues" evidence="1">
    <location>
        <begin position="183"/>
        <end position="193"/>
    </location>
</feature>
<name>A0A3M7Q1N7_BRAPC</name>
<evidence type="ECO:0000256" key="1">
    <source>
        <dbReference type="SAM" id="MobiDB-lite"/>
    </source>
</evidence>
<accession>A0A3M7Q1N7</accession>
<dbReference type="EMBL" id="REGN01007769">
    <property type="protein sequence ID" value="RNA05337.1"/>
    <property type="molecule type" value="Genomic_DNA"/>
</dbReference>
<organism evidence="2 3">
    <name type="scientific">Brachionus plicatilis</name>
    <name type="common">Marine rotifer</name>
    <name type="synonym">Brachionus muelleri</name>
    <dbReference type="NCBI Taxonomy" id="10195"/>
    <lineage>
        <taxon>Eukaryota</taxon>
        <taxon>Metazoa</taxon>
        <taxon>Spiralia</taxon>
        <taxon>Gnathifera</taxon>
        <taxon>Rotifera</taxon>
        <taxon>Eurotatoria</taxon>
        <taxon>Monogononta</taxon>
        <taxon>Pseudotrocha</taxon>
        <taxon>Ploima</taxon>
        <taxon>Brachionidae</taxon>
        <taxon>Brachionus</taxon>
    </lineage>
</organism>
<evidence type="ECO:0000313" key="3">
    <source>
        <dbReference type="Proteomes" id="UP000276133"/>
    </source>
</evidence>
<feature type="compositionally biased region" description="Polar residues" evidence="1">
    <location>
        <begin position="162"/>
        <end position="181"/>
    </location>
</feature>
<gene>
    <name evidence="2" type="ORF">BpHYR1_016556</name>
</gene>
<evidence type="ECO:0000313" key="2">
    <source>
        <dbReference type="EMBL" id="RNA05337.1"/>
    </source>
</evidence>
<keyword evidence="3" id="KW-1185">Reference proteome</keyword>